<sequence>MDKLSKQELSESFCQFIISLLSDFEEYLSKSENVNIIEDKVGFRSYPLYLSDEEFMEMMGEIHTSIRKRLENKPSSNRILRKFSTVNTPYKQDQTII</sequence>
<dbReference type="STRING" id="36844.SAMN04488501_11266"/>
<accession>A0A0L6ZAM3</accession>
<reference evidence="2" key="1">
    <citation type="submission" date="2015-08" db="EMBL/GenBank/DDBJ databases">
        <title>Genome sequence of the strict anaerobe Clostridium homopropionicum LuHBu1 (DSM 5847T).</title>
        <authorList>
            <person name="Poehlein A."/>
            <person name="Beck M."/>
            <person name="Schiel-Bengelsdorf B."/>
            <person name="Bengelsdorf F.R."/>
            <person name="Daniel R."/>
            <person name="Duerre P."/>
        </authorList>
    </citation>
    <scope>NUCLEOTIDE SEQUENCE [LARGE SCALE GENOMIC DNA]</scope>
    <source>
        <strain evidence="2">DSM 5847</strain>
    </source>
</reference>
<organism evidence="1 2">
    <name type="scientific">Clostridium homopropionicum DSM 5847</name>
    <dbReference type="NCBI Taxonomy" id="1121318"/>
    <lineage>
        <taxon>Bacteria</taxon>
        <taxon>Bacillati</taxon>
        <taxon>Bacillota</taxon>
        <taxon>Clostridia</taxon>
        <taxon>Eubacteriales</taxon>
        <taxon>Clostridiaceae</taxon>
        <taxon>Clostridium</taxon>
    </lineage>
</organism>
<protein>
    <submittedName>
        <fullName evidence="1">Uncharacterized protein</fullName>
    </submittedName>
</protein>
<dbReference type="EMBL" id="LHUR01000021">
    <property type="protein sequence ID" value="KOA20026.1"/>
    <property type="molecule type" value="Genomic_DNA"/>
</dbReference>
<name>A0A0L6ZAM3_9CLOT</name>
<evidence type="ECO:0000313" key="1">
    <source>
        <dbReference type="EMBL" id="KOA20026.1"/>
    </source>
</evidence>
<dbReference type="AlphaFoldDB" id="A0A0L6ZAM3"/>
<comment type="caution">
    <text evidence="1">The sequence shown here is derived from an EMBL/GenBank/DDBJ whole genome shotgun (WGS) entry which is preliminary data.</text>
</comment>
<dbReference type="RefSeq" id="WP_052221153.1">
    <property type="nucleotide sequence ID" value="NZ_LHUR01000021.1"/>
</dbReference>
<keyword evidence="2" id="KW-1185">Reference proteome</keyword>
<proteinExistence type="predicted"/>
<dbReference type="Gene3D" id="6.10.140.2180">
    <property type="match status" value="1"/>
</dbReference>
<dbReference type="Proteomes" id="UP000037043">
    <property type="component" value="Unassembled WGS sequence"/>
</dbReference>
<evidence type="ECO:0000313" key="2">
    <source>
        <dbReference type="Proteomes" id="UP000037043"/>
    </source>
</evidence>
<gene>
    <name evidence="1" type="ORF">CLHOM_15910</name>
</gene>
<dbReference type="PATRIC" id="fig|1121318.3.peg.1600"/>